<dbReference type="RefSeq" id="WP_093255359.1">
    <property type="nucleotide sequence ID" value="NZ_FNQM01000014.1"/>
</dbReference>
<dbReference type="AlphaFoldDB" id="A0A1H4EL50"/>
<name>A0A1H4EL50_9RHOB</name>
<organism evidence="1 2">
    <name type="scientific">Rubrimonas cliftonensis</name>
    <dbReference type="NCBI Taxonomy" id="89524"/>
    <lineage>
        <taxon>Bacteria</taxon>
        <taxon>Pseudomonadati</taxon>
        <taxon>Pseudomonadota</taxon>
        <taxon>Alphaproteobacteria</taxon>
        <taxon>Rhodobacterales</taxon>
        <taxon>Paracoccaceae</taxon>
        <taxon>Rubrimonas</taxon>
    </lineage>
</organism>
<sequence>MISTDDILFERLGRAYVTRFVSTVALVLHRSPAADFDVHAPEAPASDLLFDLCFLGVAQMEERSGLDDAGRRYFPLATFETGGADGAPRRVIEGAALLHGMVEEPLISAAVELARASAAGEPAAAVTAPGLGR</sequence>
<proteinExistence type="predicted"/>
<reference evidence="1 2" key="1">
    <citation type="submission" date="2016-10" db="EMBL/GenBank/DDBJ databases">
        <authorList>
            <person name="de Groot N.N."/>
        </authorList>
    </citation>
    <scope>NUCLEOTIDE SEQUENCE [LARGE SCALE GENOMIC DNA]</scope>
    <source>
        <strain evidence="1 2">DSM 15345</strain>
    </source>
</reference>
<keyword evidence="2" id="KW-1185">Reference proteome</keyword>
<dbReference type="STRING" id="89524.SAMN05444370_11481"/>
<dbReference type="EMBL" id="FNQM01000014">
    <property type="protein sequence ID" value="SEA85636.1"/>
    <property type="molecule type" value="Genomic_DNA"/>
</dbReference>
<protein>
    <submittedName>
        <fullName evidence="1">Uncharacterized protein</fullName>
    </submittedName>
</protein>
<dbReference type="OrthoDB" id="7875286at2"/>
<evidence type="ECO:0000313" key="1">
    <source>
        <dbReference type="EMBL" id="SEA85636.1"/>
    </source>
</evidence>
<gene>
    <name evidence="1" type="ORF">SAMN05444370_11481</name>
</gene>
<dbReference type="Proteomes" id="UP000198703">
    <property type="component" value="Unassembled WGS sequence"/>
</dbReference>
<evidence type="ECO:0000313" key="2">
    <source>
        <dbReference type="Proteomes" id="UP000198703"/>
    </source>
</evidence>
<accession>A0A1H4EL50</accession>